<evidence type="ECO:0000256" key="1">
    <source>
        <dbReference type="SAM" id="MobiDB-lite"/>
    </source>
</evidence>
<accession>A0A1C5IQT9</accession>
<dbReference type="AlphaFoldDB" id="A0A1C5IQT9"/>
<evidence type="ECO:0000313" key="3">
    <source>
        <dbReference type="Proteomes" id="UP000198226"/>
    </source>
</evidence>
<protein>
    <recommendedName>
        <fullName evidence="4">Phospholipase</fullName>
    </recommendedName>
</protein>
<dbReference type="EMBL" id="LT607752">
    <property type="protein sequence ID" value="SCG60146.1"/>
    <property type="molecule type" value="Genomic_DNA"/>
</dbReference>
<evidence type="ECO:0008006" key="4">
    <source>
        <dbReference type="Google" id="ProtNLM"/>
    </source>
</evidence>
<name>A0A1C5IQT9_9ACTN</name>
<keyword evidence="3" id="KW-1185">Reference proteome</keyword>
<dbReference type="Proteomes" id="UP000198226">
    <property type="component" value="Chromosome I"/>
</dbReference>
<feature type="region of interest" description="Disordered" evidence="1">
    <location>
        <begin position="1"/>
        <end position="20"/>
    </location>
</feature>
<feature type="compositionally biased region" description="Basic residues" evidence="1">
    <location>
        <begin position="1"/>
        <end position="12"/>
    </location>
</feature>
<proteinExistence type="predicted"/>
<organism evidence="2 3">
    <name type="scientific">Micromonospora rifamycinica</name>
    <dbReference type="NCBI Taxonomy" id="291594"/>
    <lineage>
        <taxon>Bacteria</taxon>
        <taxon>Bacillati</taxon>
        <taxon>Actinomycetota</taxon>
        <taxon>Actinomycetes</taxon>
        <taxon>Micromonosporales</taxon>
        <taxon>Micromonosporaceae</taxon>
        <taxon>Micromonospora</taxon>
    </lineage>
</organism>
<evidence type="ECO:0000313" key="2">
    <source>
        <dbReference type="EMBL" id="SCG60146.1"/>
    </source>
</evidence>
<reference evidence="3" key="1">
    <citation type="submission" date="2016-06" db="EMBL/GenBank/DDBJ databases">
        <authorList>
            <person name="Varghese N."/>
            <person name="Submissions Spin"/>
        </authorList>
    </citation>
    <scope>NUCLEOTIDE SEQUENCE [LARGE SCALE GENOMIC DNA]</scope>
    <source>
        <strain evidence="3">DSM 44983</strain>
    </source>
</reference>
<sequence>MSGHHHHHHHHQYGPTESGTVMLDIGGETGALIIYTGRDLHGREIEISRVDQDAVVRTHSAVRERIVRDGVFHSAVYPDLAAGLYTVWWDEETSAGTISVTGGAIAEFVWPSSPPRSA</sequence>
<gene>
    <name evidence="2" type="ORF">GA0070623_2738</name>
</gene>